<accession>B4K2J2</accession>
<dbReference type="PANTHER" id="PTHR21528:SF0">
    <property type="entry name" value="DEHYDRODOLICHYL DIPHOSPHATE SYNTHASE COMPLEX SUBUNIT NUS1"/>
    <property type="match status" value="1"/>
</dbReference>
<keyword evidence="6" id="KW-0808">Transferase</keyword>
<keyword evidence="10" id="KW-1133">Transmembrane helix</keyword>
<dbReference type="AlphaFoldDB" id="B4K2J2"/>
<dbReference type="UniPathway" id="UPA00378"/>
<evidence type="ECO:0000256" key="7">
    <source>
        <dbReference type="ARBA" id="ARBA00022692"/>
    </source>
</evidence>
<evidence type="ECO:0000256" key="2">
    <source>
        <dbReference type="ARBA" id="ARBA00004586"/>
    </source>
</evidence>
<evidence type="ECO:0000256" key="1">
    <source>
        <dbReference type="ARBA" id="ARBA00001946"/>
    </source>
</evidence>
<evidence type="ECO:0000256" key="4">
    <source>
        <dbReference type="ARBA" id="ARBA00005432"/>
    </source>
</evidence>
<dbReference type="EMBL" id="CH919306">
    <property type="protein sequence ID" value="EDW04544.1"/>
    <property type="molecule type" value="Genomic_DNA"/>
</dbReference>
<evidence type="ECO:0000256" key="5">
    <source>
        <dbReference type="ARBA" id="ARBA00012596"/>
    </source>
</evidence>
<comment type="similarity">
    <text evidence="4">Belongs to the UPP synthase family.</text>
</comment>
<dbReference type="Gene3D" id="3.40.1180.10">
    <property type="entry name" value="Decaprenyl diphosphate synthase-like"/>
    <property type="match status" value="1"/>
</dbReference>
<dbReference type="eggNOG" id="KOG2818">
    <property type="taxonomic scope" value="Eukaryota"/>
</dbReference>
<dbReference type="STRING" id="7222.B4K2J2"/>
<dbReference type="InParanoid" id="B4K2J2"/>
<dbReference type="GO" id="GO:0045547">
    <property type="term" value="F:ditrans,polycis-polyprenyl diphosphate synthase [(2E,6E)-farnesyl diphosphate specific] activity"/>
    <property type="evidence" value="ECO:0007669"/>
    <property type="project" value="UniProtKB-EC"/>
</dbReference>
<reference evidence="13 14" key="1">
    <citation type="journal article" date="2007" name="Nature">
        <title>Evolution of genes and genomes on the Drosophila phylogeny.</title>
        <authorList>
            <consortium name="Drosophila 12 Genomes Consortium"/>
            <person name="Clark A.G."/>
            <person name="Eisen M.B."/>
            <person name="Smith D.R."/>
            <person name="Bergman C.M."/>
            <person name="Oliver B."/>
            <person name="Markow T.A."/>
            <person name="Kaufman T.C."/>
            <person name="Kellis M."/>
            <person name="Gelbart W."/>
            <person name="Iyer V.N."/>
            <person name="Pollard D.A."/>
            <person name="Sackton T.B."/>
            <person name="Larracuente A.M."/>
            <person name="Singh N.D."/>
            <person name="Abad J.P."/>
            <person name="Abt D.N."/>
            <person name="Adryan B."/>
            <person name="Aguade M."/>
            <person name="Akashi H."/>
            <person name="Anderson W.W."/>
            <person name="Aquadro C.F."/>
            <person name="Ardell D.H."/>
            <person name="Arguello R."/>
            <person name="Artieri C.G."/>
            <person name="Barbash D.A."/>
            <person name="Barker D."/>
            <person name="Barsanti P."/>
            <person name="Batterham P."/>
            <person name="Batzoglou S."/>
            <person name="Begun D."/>
            <person name="Bhutkar A."/>
            <person name="Blanco E."/>
            <person name="Bosak S.A."/>
            <person name="Bradley R.K."/>
            <person name="Brand A.D."/>
            <person name="Brent M.R."/>
            <person name="Brooks A.N."/>
            <person name="Brown R.H."/>
            <person name="Butlin R.K."/>
            <person name="Caggese C."/>
            <person name="Calvi B.R."/>
            <person name="Bernardo de Carvalho A."/>
            <person name="Caspi A."/>
            <person name="Castrezana S."/>
            <person name="Celniker S.E."/>
            <person name="Chang J.L."/>
            <person name="Chapple C."/>
            <person name="Chatterji S."/>
            <person name="Chinwalla A."/>
            <person name="Civetta A."/>
            <person name="Clifton S.W."/>
            <person name="Comeron J.M."/>
            <person name="Costello J.C."/>
            <person name="Coyne J.A."/>
            <person name="Daub J."/>
            <person name="David R.G."/>
            <person name="Delcher A.L."/>
            <person name="Delehaunty K."/>
            <person name="Do C.B."/>
            <person name="Ebling H."/>
            <person name="Edwards K."/>
            <person name="Eickbush T."/>
            <person name="Evans J.D."/>
            <person name="Filipski A."/>
            <person name="Findeiss S."/>
            <person name="Freyhult E."/>
            <person name="Fulton L."/>
            <person name="Fulton R."/>
            <person name="Garcia A.C."/>
            <person name="Gardiner A."/>
            <person name="Garfield D.A."/>
            <person name="Garvin B.E."/>
            <person name="Gibson G."/>
            <person name="Gilbert D."/>
            <person name="Gnerre S."/>
            <person name="Godfrey J."/>
            <person name="Good R."/>
            <person name="Gotea V."/>
            <person name="Gravely B."/>
            <person name="Greenberg A.J."/>
            <person name="Griffiths-Jones S."/>
            <person name="Gross S."/>
            <person name="Guigo R."/>
            <person name="Gustafson E.A."/>
            <person name="Haerty W."/>
            <person name="Hahn M.W."/>
            <person name="Halligan D.L."/>
            <person name="Halpern A.L."/>
            <person name="Halter G.M."/>
            <person name="Han M.V."/>
            <person name="Heger A."/>
            <person name="Hillier L."/>
            <person name="Hinrichs A.S."/>
            <person name="Holmes I."/>
            <person name="Hoskins R.A."/>
            <person name="Hubisz M.J."/>
            <person name="Hultmark D."/>
            <person name="Huntley M.A."/>
            <person name="Jaffe D.B."/>
            <person name="Jagadeeshan S."/>
            <person name="Jeck W.R."/>
            <person name="Johnson J."/>
            <person name="Jones C.D."/>
            <person name="Jordan W.C."/>
            <person name="Karpen G.H."/>
            <person name="Kataoka E."/>
            <person name="Keightley P.D."/>
            <person name="Kheradpour P."/>
            <person name="Kirkness E.F."/>
            <person name="Koerich L.B."/>
            <person name="Kristiansen K."/>
            <person name="Kudrna D."/>
            <person name="Kulathinal R.J."/>
            <person name="Kumar S."/>
            <person name="Kwok R."/>
            <person name="Lander E."/>
            <person name="Langley C.H."/>
            <person name="Lapoint R."/>
            <person name="Lazzaro B.P."/>
            <person name="Lee S.J."/>
            <person name="Levesque L."/>
            <person name="Li R."/>
            <person name="Lin C.F."/>
            <person name="Lin M.F."/>
            <person name="Lindblad-Toh K."/>
            <person name="Llopart A."/>
            <person name="Long M."/>
            <person name="Low L."/>
            <person name="Lozovsky E."/>
            <person name="Lu J."/>
            <person name="Luo M."/>
            <person name="Machado C.A."/>
            <person name="Makalowski W."/>
            <person name="Marzo M."/>
            <person name="Matsuda M."/>
            <person name="Matzkin L."/>
            <person name="McAllister B."/>
            <person name="McBride C.S."/>
            <person name="McKernan B."/>
            <person name="McKernan K."/>
            <person name="Mendez-Lago M."/>
            <person name="Minx P."/>
            <person name="Mollenhauer M.U."/>
            <person name="Montooth K."/>
            <person name="Mount S.M."/>
            <person name="Mu X."/>
            <person name="Myers E."/>
            <person name="Negre B."/>
            <person name="Newfeld S."/>
            <person name="Nielsen R."/>
            <person name="Noor M.A."/>
            <person name="O'Grady P."/>
            <person name="Pachter L."/>
            <person name="Papaceit M."/>
            <person name="Parisi M.J."/>
            <person name="Parisi M."/>
            <person name="Parts L."/>
            <person name="Pedersen J.S."/>
            <person name="Pesole G."/>
            <person name="Phillippy A.M."/>
            <person name="Ponting C.P."/>
            <person name="Pop M."/>
            <person name="Porcelli D."/>
            <person name="Powell J.R."/>
            <person name="Prohaska S."/>
            <person name="Pruitt K."/>
            <person name="Puig M."/>
            <person name="Quesneville H."/>
            <person name="Ram K.R."/>
            <person name="Rand D."/>
            <person name="Rasmussen M.D."/>
            <person name="Reed L.K."/>
            <person name="Reenan R."/>
            <person name="Reily A."/>
            <person name="Remington K.A."/>
            <person name="Rieger T.T."/>
            <person name="Ritchie M.G."/>
            <person name="Robin C."/>
            <person name="Rogers Y.H."/>
            <person name="Rohde C."/>
            <person name="Rozas J."/>
            <person name="Rubenfield M.J."/>
            <person name="Ruiz A."/>
            <person name="Russo S."/>
            <person name="Salzberg S.L."/>
            <person name="Sanchez-Gracia A."/>
            <person name="Saranga D.J."/>
            <person name="Sato H."/>
            <person name="Schaeffer S.W."/>
            <person name="Schatz M.C."/>
            <person name="Schlenke T."/>
            <person name="Schwartz R."/>
            <person name="Segarra C."/>
            <person name="Singh R.S."/>
            <person name="Sirot L."/>
            <person name="Sirota M."/>
            <person name="Sisneros N.B."/>
            <person name="Smith C.D."/>
            <person name="Smith T.F."/>
            <person name="Spieth J."/>
            <person name="Stage D.E."/>
            <person name="Stark A."/>
            <person name="Stephan W."/>
            <person name="Strausberg R.L."/>
            <person name="Strempel S."/>
            <person name="Sturgill D."/>
            <person name="Sutton G."/>
            <person name="Sutton G.G."/>
            <person name="Tao W."/>
            <person name="Teichmann S."/>
            <person name="Tobari Y.N."/>
            <person name="Tomimura Y."/>
            <person name="Tsolas J.M."/>
            <person name="Valente V.L."/>
            <person name="Venter E."/>
            <person name="Venter J.C."/>
            <person name="Vicario S."/>
            <person name="Vieira F.G."/>
            <person name="Vilella A.J."/>
            <person name="Villasante A."/>
            <person name="Walenz B."/>
            <person name="Wang J."/>
            <person name="Wasserman M."/>
            <person name="Watts T."/>
            <person name="Wilson D."/>
            <person name="Wilson R.K."/>
            <person name="Wing R.A."/>
            <person name="Wolfner M.F."/>
            <person name="Wong A."/>
            <person name="Wong G.K."/>
            <person name="Wu C.I."/>
            <person name="Wu G."/>
            <person name="Yamamoto D."/>
            <person name="Yang H.P."/>
            <person name="Yang S.P."/>
            <person name="Yorke J.A."/>
            <person name="Yoshida K."/>
            <person name="Zdobnov E."/>
            <person name="Zhang P."/>
            <person name="Zhang Y."/>
            <person name="Zimin A.V."/>
            <person name="Baldwin J."/>
            <person name="Abdouelleil A."/>
            <person name="Abdulkadir J."/>
            <person name="Abebe A."/>
            <person name="Abera B."/>
            <person name="Abreu J."/>
            <person name="Acer S.C."/>
            <person name="Aftuck L."/>
            <person name="Alexander A."/>
            <person name="An P."/>
            <person name="Anderson E."/>
            <person name="Anderson S."/>
            <person name="Arachi H."/>
            <person name="Azer M."/>
            <person name="Bachantsang P."/>
            <person name="Barry A."/>
            <person name="Bayul T."/>
            <person name="Berlin A."/>
            <person name="Bessette D."/>
            <person name="Bloom T."/>
            <person name="Blye J."/>
            <person name="Boguslavskiy L."/>
            <person name="Bonnet C."/>
            <person name="Boukhgalter B."/>
            <person name="Bourzgui I."/>
            <person name="Brown A."/>
            <person name="Cahill P."/>
            <person name="Channer S."/>
            <person name="Cheshatsang Y."/>
            <person name="Chuda L."/>
            <person name="Citroen M."/>
            <person name="Collymore A."/>
            <person name="Cooke P."/>
            <person name="Costello M."/>
            <person name="D'Aco K."/>
            <person name="Daza R."/>
            <person name="De Haan G."/>
            <person name="DeGray S."/>
            <person name="DeMaso C."/>
            <person name="Dhargay N."/>
            <person name="Dooley K."/>
            <person name="Dooley E."/>
            <person name="Doricent M."/>
            <person name="Dorje P."/>
            <person name="Dorjee K."/>
            <person name="Dupes A."/>
            <person name="Elong R."/>
            <person name="Falk J."/>
            <person name="Farina A."/>
            <person name="Faro S."/>
            <person name="Ferguson D."/>
            <person name="Fisher S."/>
            <person name="Foley C.D."/>
            <person name="Franke A."/>
            <person name="Friedrich D."/>
            <person name="Gadbois L."/>
            <person name="Gearin G."/>
            <person name="Gearin C.R."/>
            <person name="Giannoukos G."/>
            <person name="Goode T."/>
            <person name="Graham J."/>
            <person name="Grandbois E."/>
            <person name="Grewal S."/>
            <person name="Gyaltsen K."/>
            <person name="Hafez N."/>
            <person name="Hagos B."/>
            <person name="Hall J."/>
            <person name="Henson C."/>
            <person name="Hollinger A."/>
            <person name="Honan T."/>
            <person name="Huard M.D."/>
            <person name="Hughes L."/>
            <person name="Hurhula B."/>
            <person name="Husby M.E."/>
            <person name="Kamat A."/>
            <person name="Kanga B."/>
            <person name="Kashin S."/>
            <person name="Khazanovich D."/>
            <person name="Kisner P."/>
            <person name="Lance K."/>
            <person name="Lara M."/>
            <person name="Lee W."/>
            <person name="Lennon N."/>
            <person name="Letendre F."/>
            <person name="LeVine R."/>
            <person name="Lipovsky A."/>
            <person name="Liu X."/>
            <person name="Liu J."/>
            <person name="Liu S."/>
            <person name="Lokyitsang T."/>
            <person name="Lokyitsang Y."/>
            <person name="Lubonja R."/>
            <person name="Lui A."/>
            <person name="MacDonald P."/>
            <person name="Magnisalis V."/>
            <person name="Maru K."/>
            <person name="Matthews C."/>
            <person name="McCusker W."/>
            <person name="McDonough S."/>
            <person name="Mehta T."/>
            <person name="Meldrim J."/>
            <person name="Meneus L."/>
            <person name="Mihai O."/>
            <person name="Mihalev A."/>
            <person name="Mihova T."/>
            <person name="Mittelman R."/>
            <person name="Mlenga V."/>
            <person name="Montmayeur A."/>
            <person name="Mulrain L."/>
            <person name="Navidi A."/>
            <person name="Naylor J."/>
            <person name="Negash T."/>
            <person name="Nguyen T."/>
            <person name="Nguyen N."/>
            <person name="Nicol R."/>
            <person name="Norbu C."/>
            <person name="Norbu N."/>
            <person name="Novod N."/>
            <person name="O'Neill B."/>
            <person name="Osman S."/>
            <person name="Markiewicz E."/>
            <person name="Oyono O.L."/>
            <person name="Patti C."/>
            <person name="Phunkhang P."/>
            <person name="Pierre F."/>
            <person name="Priest M."/>
            <person name="Raghuraman S."/>
            <person name="Rege F."/>
            <person name="Reyes R."/>
            <person name="Rise C."/>
            <person name="Rogov P."/>
            <person name="Ross K."/>
            <person name="Ryan E."/>
            <person name="Settipalli S."/>
            <person name="Shea T."/>
            <person name="Sherpa N."/>
            <person name="Shi L."/>
            <person name="Shih D."/>
            <person name="Sparrow T."/>
            <person name="Spaulding J."/>
            <person name="Stalker J."/>
            <person name="Stange-Thomann N."/>
            <person name="Stavropoulos S."/>
            <person name="Stone C."/>
            <person name="Strader C."/>
            <person name="Tesfaye S."/>
            <person name="Thomson T."/>
            <person name="Thoulutsang Y."/>
            <person name="Thoulutsang D."/>
            <person name="Topham K."/>
            <person name="Topping I."/>
            <person name="Tsamla T."/>
            <person name="Vassiliev H."/>
            <person name="Vo A."/>
            <person name="Wangchuk T."/>
            <person name="Wangdi T."/>
            <person name="Weiand M."/>
            <person name="Wilkinson J."/>
            <person name="Wilson A."/>
            <person name="Yadav S."/>
            <person name="Young G."/>
            <person name="Yu Q."/>
            <person name="Zembek L."/>
            <person name="Zhong D."/>
            <person name="Zimmer A."/>
            <person name="Zwirko Z."/>
            <person name="Jaffe D.B."/>
            <person name="Alvarez P."/>
            <person name="Brockman W."/>
            <person name="Butler J."/>
            <person name="Chin C."/>
            <person name="Gnerre S."/>
            <person name="Grabherr M."/>
            <person name="Kleber M."/>
            <person name="Mauceli E."/>
            <person name="MacCallum I."/>
        </authorList>
    </citation>
    <scope>NUCLEOTIDE SEQUENCE [LARGE SCALE GENOMIC DNA]</scope>
    <source>
        <strain evidence="14">Tucson 15287-2541.00</strain>
    </source>
</reference>
<dbReference type="InterPro" id="IPR038887">
    <property type="entry name" value="Nus1/NgBR"/>
</dbReference>
<evidence type="ECO:0000313" key="14">
    <source>
        <dbReference type="Proteomes" id="UP000001070"/>
    </source>
</evidence>
<dbReference type="FunCoup" id="B4K2J2">
    <property type="interactions" value="1340"/>
</dbReference>
<dbReference type="OrthoDB" id="19639at2759"/>
<comment type="subcellular location">
    <subcellularLocation>
        <location evidence="2">Endoplasmic reticulum membrane</location>
    </subcellularLocation>
</comment>
<dbReference type="OMA" id="EPEMGIV"/>
<evidence type="ECO:0000256" key="9">
    <source>
        <dbReference type="ARBA" id="ARBA00022842"/>
    </source>
</evidence>
<dbReference type="EC" id="2.5.1.87" evidence="5"/>
<evidence type="ECO:0000256" key="8">
    <source>
        <dbReference type="ARBA" id="ARBA00022824"/>
    </source>
</evidence>
<keyword evidence="7" id="KW-0812">Transmembrane</keyword>
<organism evidence="14">
    <name type="scientific">Drosophila grimshawi</name>
    <name type="common">Hawaiian fruit fly</name>
    <name type="synonym">Idiomyia grimshawi</name>
    <dbReference type="NCBI Taxonomy" id="7222"/>
    <lineage>
        <taxon>Eukaryota</taxon>
        <taxon>Metazoa</taxon>
        <taxon>Ecdysozoa</taxon>
        <taxon>Arthropoda</taxon>
        <taxon>Hexapoda</taxon>
        <taxon>Insecta</taxon>
        <taxon>Pterygota</taxon>
        <taxon>Neoptera</taxon>
        <taxon>Endopterygota</taxon>
        <taxon>Diptera</taxon>
        <taxon>Brachycera</taxon>
        <taxon>Muscomorpha</taxon>
        <taxon>Ephydroidea</taxon>
        <taxon>Drosophilidae</taxon>
        <taxon>Drosophila</taxon>
        <taxon>Hawaiian Drosophila</taxon>
    </lineage>
</organism>
<comment type="cofactor">
    <cofactor evidence="1">
        <name>Mg(2+)</name>
        <dbReference type="ChEBI" id="CHEBI:18420"/>
    </cofactor>
</comment>
<dbReference type="SUPFAM" id="SSF64005">
    <property type="entry name" value="Undecaprenyl diphosphate synthase"/>
    <property type="match status" value="1"/>
</dbReference>
<keyword evidence="11" id="KW-0472">Membrane</keyword>
<dbReference type="PANTHER" id="PTHR21528">
    <property type="entry name" value="DEHYDRODOLICHYL DIPHOSPHATE SYNTHASE COMPLEX SUBUNIT NUS1"/>
    <property type="match status" value="1"/>
</dbReference>
<dbReference type="GO" id="GO:0005789">
    <property type="term" value="C:endoplasmic reticulum membrane"/>
    <property type="evidence" value="ECO:0007669"/>
    <property type="project" value="UniProtKB-SubCell"/>
</dbReference>
<dbReference type="HOGENOM" id="CLU_1009259_0_0_1"/>
<dbReference type="PhylomeDB" id="B4K2J2"/>
<protein>
    <recommendedName>
        <fullName evidence="5">ditrans,polycis-polyprenyl diphosphate synthase [(2E,6E)-farnesyldiphosphate specific]</fullName>
        <ecNumber evidence="5">2.5.1.87</ecNumber>
    </recommendedName>
</protein>
<evidence type="ECO:0000313" key="13">
    <source>
        <dbReference type="EMBL" id="EDW04544.1"/>
    </source>
</evidence>
<sequence length="286" mass="32969">MLQILCILIGRLLLMGIGAYELLQQLYYRLHALASRSYDYWQCDDKHEFVFIRAALDKLQKLPQHLVLVIAPDDCYVNDVLLKRVFGYAQFVGIPYLSVYDKRTPSTGYVHLSQLCQTMASDTNDRHFLWPPKEIKEQIQHQHSNGCCSKTAVVTNGTVNGYASKGPHYTQLQVYQIDSADGHALIADVCRELYETRKSAQVEGMLKERQTLHDGINAMLSKRLGFVVPEPELGIVFARQTCTYGLLPWHVRFTEFHTHRGGRYFNAKSFVKILYKYARCEQRWGK</sequence>
<keyword evidence="14" id="KW-1185">Reference proteome</keyword>
<dbReference type="GO" id="GO:1904423">
    <property type="term" value="C:dehydrodolichyl diphosphate synthase complex"/>
    <property type="evidence" value="ECO:0007669"/>
    <property type="project" value="InterPro"/>
</dbReference>
<dbReference type="Proteomes" id="UP000001070">
    <property type="component" value="Unassembled WGS sequence"/>
</dbReference>
<gene>
    <name evidence="13" type="primary">Dgri\GH10056</name>
    <name evidence="13" type="ORF">Dgri_GH10056</name>
</gene>
<keyword evidence="9" id="KW-0460">Magnesium</keyword>
<name>B4K2J2_DROGR</name>
<comment type="pathway">
    <text evidence="3">Protein modification; protein glycosylation.</text>
</comment>
<keyword evidence="8" id="KW-0256">Endoplasmic reticulum</keyword>
<comment type="catalytic activity">
    <reaction evidence="12">
        <text>n isopentenyl diphosphate + (2E,6E)-farnesyl diphosphate = a di-trans,poly-cis-polyprenyl diphosphate + n diphosphate</text>
        <dbReference type="Rhea" id="RHEA:53008"/>
        <dbReference type="Rhea" id="RHEA-COMP:19494"/>
        <dbReference type="ChEBI" id="CHEBI:33019"/>
        <dbReference type="ChEBI" id="CHEBI:128769"/>
        <dbReference type="ChEBI" id="CHEBI:136960"/>
        <dbReference type="ChEBI" id="CHEBI:175763"/>
        <dbReference type="EC" id="2.5.1.87"/>
    </reaction>
</comment>
<evidence type="ECO:0000256" key="12">
    <source>
        <dbReference type="ARBA" id="ARBA00047353"/>
    </source>
</evidence>
<evidence type="ECO:0000256" key="6">
    <source>
        <dbReference type="ARBA" id="ARBA00022679"/>
    </source>
</evidence>
<dbReference type="KEGG" id="dgr:6571294"/>
<dbReference type="InterPro" id="IPR036424">
    <property type="entry name" value="UPP_synth-like_sf"/>
</dbReference>
<evidence type="ECO:0000256" key="11">
    <source>
        <dbReference type="ARBA" id="ARBA00023136"/>
    </source>
</evidence>
<evidence type="ECO:0000256" key="10">
    <source>
        <dbReference type="ARBA" id="ARBA00022989"/>
    </source>
</evidence>
<evidence type="ECO:0000256" key="3">
    <source>
        <dbReference type="ARBA" id="ARBA00004922"/>
    </source>
</evidence>
<dbReference type="GO" id="GO:0009306">
    <property type="term" value="P:protein secretion"/>
    <property type="evidence" value="ECO:0007669"/>
    <property type="project" value="EnsemblMetazoa"/>
</dbReference>
<proteinExistence type="inferred from homology"/>